<organism evidence="3">
    <name type="scientific">candidate division CPR3 bacterium</name>
    <dbReference type="NCBI Taxonomy" id="2268181"/>
    <lineage>
        <taxon>Bacteria</taxon>
        <taxon>Bacteria division CPR3</taxon>
    </lineage>
</organism>
<dbReference type="GO" id="GO:0003676">
    <property type="term" value="F:nucleic acid binding"/>
    <property type="evidence" value="ECO:0007669"/>
    <property type="project" value="InterPro"/>
</dbReference>
<reference evidence="3" key="1">
    <citation type="journal article" date="2020" name="mSystems">
        <title>Genome- and Community-Level Interaction Insights into Carbon Utilization and Element Cycling Functions of Hydrothermarchaeota in Hydrothermal Sediment.</title>
        <authorList>
            <person name="Zhou Z."/>
            <person name="Liu Y."/>
            <person name="Xu W."/>
            <person name="Pan J."/>
            <person name="Luo Z.H."/>
            <person name="Li M."/>
        </authorList>
    </citation>
    <scope>NUCLEOTIDE SEQUENCE [LARGE SCALE GENOMIC DNA]</scope>
    <source>
        <strain evidence="3">SpSt-757</strain>
    </source>
</reference>
<dbReference type="GO" id="GO:0008270">
    <property type="term" value="F:zinc ion binding"/>
    <property type="evidence" value="ECO:0007669"/>
    <property type="project" value="InterPro"/>
</dbReference>
<feature type="domain" description="HNH nuclease" evidence="2">
    <location>
        <begin position="95"/>
        <end position="145"/>
    </location>
</feature>
<dbReference type="InterPro" id="IPR052892">
    <property type="entry name" value="NA-targeting_endonuclease"/>
</dbReference>
<evidence type="ECO:0000259" key="2">
    <source>
        <dbReference type="SMART" id="SM00507"/>
    </source>
</evidence>
<feature type="compositionally biased region" description="Basic residues" evidence="1">
    <location>
        <begin position="22"/>
        <end position="39"/>
    </location>
</feature>
<proteinExistence type="predicted"/>
<dbReference type="GO" id="GO:0004519">
    <property type="term" value="F:endonuclease activity"/>
    <property type="evidence" value="ECO:0007669"/>
    <property type="project" value="InterPro"/>
</dbReference>
<evidence type="ECO:0000256" key="1">
    <source>
        <dbReference type="SAM" id="MobiDB-lite"/>
    </source>
</evidence>
<dbReference type="InterPro" id="IPR002711">
    <property type="entry name" value="HNH"/>
</dbReference>
<feature type="compositionally biased region" description="Basic and acidic residues" evidence="1">
    <location>
        <begin position="7"/>
        <end position="21"/>
    </location>
</feature>
<protein>
    <recommendedName>
        <fullName evidence="2">HNH nuclease domain-containing protein</fullName>
    </recommendedName>
</protein>
<dbReference type="AlphaFoldDB" id="A0A7V3JAG2"/>
<evidence type="ECO:0000313" key="3">
    <source>
        <dbReference type="EMBL" id="HFZ09259.1"/>
    </source>
</evidence>
<comment type="caution">
    <text evidence="3">The sequence shown here is derived from an EMBL/GenBank/DDBJ whole genome shotgun (WGS) entry which is preliminary data.</text>
</comment>
<dbReference type="EMBL" id="DTGG01000121">
    <property type="protein sequence ID" value="HFZ09259.1"/>
    <property type="molecule type" value="Genomic_DNA"/>
</dbReference>
<name>A0A7V3JAG2_UNCC3</name>
<dbReference type="SMART" id="SM00507">
    <property type="entry name" value="HNHc"/>
    <property type="match status" value="1"/>
</dbReference>
<dbReference type="Gene3D" id="1.10.30.50">
    <property type="match status" value="1"/>
</dbReference>
<feature type="region of interest" description="Disordered" evidence="1">
    <location>
        <begin position="1"/>
        <end position="41"/>
    </location>
</feature>
<dbReference type="CDD" id="cd00085">
    <property type="entry name" value="HNHc"/>
    <property type="match status" value="1"/>
</dbReference>
<dbReference type="InterPro" id="IPR003615">
    <property type="entry name" value="HNH_nuc"/>
</dbReference>
<dbReference type="PANTHER" id="PTHR33877:SF2">
    <property type="entry name" value="OS07G0170200 PROTEIN"/>
    <property type="match status" value="1"/>
</dbReference>
<dbReference type="PANTHER" id="PTHR33877">
    <property type="entry name" value="SLL1193 PROTEIN"/>
    <property type="match status" value="1"/>
</dbReference>
<accession>A0A7V3JAG2</accession>
<gene>
    <name evidence="3" type="ORF">ENV41_03920</name>
</gene>
<dbReference type="Pfam" id="PF01844">
    <property type="entry name" value="HNH"/>
    <property type="match status" value="1"/>
</dbReference>
<sequence>MRLQAKRWQEQNPEKTKESQRKYNRSLKGKLRSKRYRETHKKERAEAFKKWYLKNKKRMNDLHKKWIDKNKERAKQIDRKQYARRKKAIGSFTIKEWNDLKKKYNFKCAICGRRKKLTVDHIIPLSKGGTNYIDNIQPLCKSCNSSKNNKLLLRNE</sequence>